<keyword evidence="8" id="KW-0675">Receptor</keyword>
<dbReference type="EMBL" id="AJWY01004877">
    <property type="protein sequence ID" value="EKC71163.1"/>
    <property type="molecule type" value="Genomic_DNA"/>
</dbReference>
<evidence type="ECO:0000256" key="1">
    <source>
        <dbReference type="ARBA" id="ARBA00004571"/>
    </source>
</evidence>
<keyword evidence="2" id="KW-0813">Transport</keyword>
<gene>
    <name evidence="8" type="ORF">LEA_07407</name>
</gene>
<evidence type="ECO:0000256" key="4">
    <source>
        <dbReference type="ARBA" id="ARBA00023077"/>
    </source>
</evidence>
<evidence type="ECO:0000259" key="7">
    <source>
        <dbReference type="Pfam" id="PF00593"/>
    </source>
</evidence>
<feature type="non-terminal residue" evidence="8">
    <location>
        <position position="219"/>
    </location>
</feature>
<dbReference type="InterPro" id="IPR000531">
    <property type="entry name" value="Beta-barrel_TonB"/>
</dbReference>
<dbReference type="GO" id="GO:0009279">
    <property type="term" value="C:cell outer membrane"/>
    <property type="evidence" value="ECO:0007669"/>
    <property type="project" value="UniProtKB-SubCell"/>
</dbReference>
<organism evidence="8">
    <name type="scientific">human gut metagenome</name>
    <dbReference type="NCBI Taxonomy" id="408170"/>
    <lineage>
        <taxon>unclassified sequences</taxon>
        <taxon>metagenomes</taxon>
        <taxon>organismal metagenomes</taxon>
    </lineage>
</organism>
<dbReference type="PROSITE" id="PS52016">
    <property type="entry name" value="TONB_DEPENDENT_REC_3"/>
    <property type="match status" value="1"/>
</dbReference>
<keyword evidence="4" id="KW-0798">TonB box</keyword>
<dbReference type="Pfam" id="PF00593">
    <property type="entry name" value="TonB_dep_Rec_b-barrel"/>
    <property type="match status" value="1"/>
</dbReference>
<dbReference type="SUPFAM" id="SSF56935">
    <property type="entry name" value="Porins"/>
    <property type="match status" value="1"/>
</dbReference>
<keyword evidence="6" id="KW-0998">Cell outer membrane</keyword>
<evidence type="ECO:0000256" key="2">
    <source>
        <dbReference type="ARBA" id="ARBA00022448"/>
    </source>
</evidence>
<feature type="domain" description="TonB-dependent receptor-like beta-barrel" evidence="7">
    <location>
        <begin position="11"/>
        <end position="172"/>
    </location>
</feature>
<dbReference type="InterPro" id="IPR039426">
    <property type="entry name" value="TonB-dep_rcpt-like"/>
</dbReference>
<dbReference type="InterPro" id="IPR036942">
    <property type="entry name" value="Beta-barrel_TonB_sf"/>
</dbReference>
<evidence type="ECO:0000256" key="5">
    <source>
        <dbReference type="ARBA" id="ARBA00023136"/>
    </source>
</evidence>
<keyword evidence="3" id="KW-0812">Transmembrane</keyword>
<evidence type="ECO:0000256" key="6">
    <source>
        <dbReference type="ARBA" id="ARBA00023237"/>
    </source>
</evidence>
<reference evidence="8" key="1">
    <citation type="journal article" date="2013" name="Environ. Microbiol.">
        <title>Microbiota from the distal guts of lean and obese adolescents exhibit partial functional redundancy besides clear differences in community structure.</title>
        <authorList>
            <person name="Ferrer M."/>
            <person name="Ruiz A."/>
            <person name="Lanza F."/>
            <person name="Haange S.B."/>
            <person name="Oberbach A."/>
            <person name="Till H."/>
            <person name="Bargiela R."/>
            <person name="Campoy C."/>
            <person name="Segura M.T."/>
            <person name="Richter M."/>
            <person name="von Bergen M."/>
            <person name="Seifert J."/>
            <person name="Suarez A."/>
        </authorList>
    </citation>
    <scope>NUCLEOTIDE SEQUENCE</scope>
</reference>
<proteinExistence type="predicted"/>
<accession>K1TNH7</accession>
<evidence type="ECO:0000256" key="3">
    <source>
        <dbReference type="ARBA" id="ARBA00022692"/>
    </source>
</evidence>
<dbReference type="AlphaFoldDB" id="K1TNH7"/>
<evidence type="ECO:0000313" key="8">
    <source>
        <dbReference type="EMBL" id="EKC71163.1"/>
    </source>
</evidence>
<comment type="caution">
    <text evidence="8">The sequence shown here is derived from an EMBL/GenBank/DDBJ whole genome shotgun (WGS) entry which is preliminary data.</text>
</comment>
<keyword evidence="5" id="KW-0472">Membrane</keyword>
<feature type="non-terminal residue" evidence="8">
    <location>
        <position position="1"/>
    </location>
</feature>
<dbReference type="Gene3D" id="2.40.170.20">
    <property type="entry name" value="TonB-dependent receptor, beta-barrel domain"/>
    <property type="match status" value="1"/>
</dbReference>
<sequence length="219" mass="24332">NSEYLALYGSTNIDLGNGLTSQVYPTQIANNDLGWEKNTQYNVGLDVSLWRGTLGFTADYYYSKTTDMLFDVPVSSVSGLTSSNVNIGSMQNKGIELALTSRRSFGDFSYAFAANWSLNRNKVLSLGDENADIIKESSYAGGYYLTRVGQPVGCYYLLVQDGIFHNQEELDSYPHFDTTTIGDFRFVDANGNGILEKDADRVIVGNYMPDFYYGFSVNL</sequence>
<name>K1TNH7_9ZZZZ</name>
<comment type="subcellular location">
    <subcellularLocation>
        <location evidence="1">Cell outer membrane</location>
        <topology evidence="1">Multi-pass membrane protein</topology>
    </subcellularLocation>
</comment>
<protein>
    <submittedName>
        <fullName evidence="8">TonB-dependent receptor plug</fullName>
    </submittedName>
</protein>